<dbReference type="Proteomes" id="UP001605036">
    <property type="component" value="Unassembled WGS sequence"/>
</dbReference>
<dbReference type="AlphaFoldDB" id="A0ABD1XK61"/>
<keyword evidence="3" id="KW-1185">Reference proteome</keyword>
<dbReference type="SUPFAM" id="SSF52266">
    <property type="entry name" value="SGNH hydrolase"/>
    <property type="match status" value="1"/>
</dbReference>
<dbReference type="PANTHER" id="PTHR22835:SF659">
    <property type="entry name" value="GDSL LIPASE_ACYLHYDROLASE, PUTATIVE (AFU_ORTHOLOGUE AFUA_2G00510)-RELATED"/>
    <property type="match status" value="1"/>
</dbReference>
<comment type="caution">
    <text evidence="2">The sequence shown here is derived from an EMBL/GenBank/DDBJ whole genome shotgun (WGS) entry which is preliminary data.</text>
</comment>
<dbReference type="InterPro" id="IPR001087">
    <property type="entry name" value="GDSL"/>
</dbReference>
<evidence type="ECO:0008006" key="4">
    <source>
        <dbReference type="Google" id="ProtNLM"/>
    </source>
</evidence>
<accession>A0ABD1XK61</accession>
<dbReference type="Gene3D" id="3.40.50.1110">
    <property type="entry name" value="SGNH hydrolase"/>
    <property type="match status" value="1"/>
</dbReference>
<protein>
    <recommendedName>
        <fullName evidence="4">GDSL esterase/lipase</fullName>
    </recommendedName>
</protein>
<dbReference type="PANTHER" id="PTHR22835">
    <property type="entry name" value="ZINC FINGER FYVE DOMAIN CONTAINING PROTEIN"/>
    <property type="match status" value="1"/>
</dbReference>
<organism evidence="2 3">
    <name type="scientific">Riccia fluitans</name>
    <dbReference type="NCBI Taxonomy" id="41844"/>
    <lineage>
        <taxon>Eukaryota</taxon>
        <taxon>Viridiplantae</taxon>
        <taxon>Streptophyta</taxon>
        <taxon>Embryophyta</taxon>
        <taxon>Marchantiophyta</taxon>
        <taxon>Marchantiopsida</taxon>
        <taxon>Marchantiidae</taxon>
        <taxon>Marchantiales</taxon>
        <taxon>Ricciaceae</taxon>
        <taxon>Riccia</taxon>
    </lineage>
</organism>
<reference evidence="2 3" key="1">
    <citation type="submission" date="2024-09" db="EMBL/GenBank/DDBJ databases">
        <title>Chromosome-scale assembly of Riccia fluitans.</title>
        <authorList>
            <person name="Paukszto L."/>
            <person name="Sawicki J."/>
            <person name="Karawczyk K."/>
            <person name="Piernik-Szablinska J."/>
            <person name="Szczecinska M."/>
            <person name="Mazdziarz M."/>
        </authorList>
    </citation>
    <scope>NUCLEOTIDE SEQUENCE [LARGE SCALE GENOMIC DNA]</scope>
    <source>
        <strain evidence="2">Rf_01</strain>
        <tissue evidence="2">Aerial parts of the thallus</tissue>
    </source>
</reference>
<dbReference type="EMBL" id="JBHFFA010000008">
    <property type="protein sequence ID" value="KAL2609338.1"/>
    <property type="molecule type" value="Genomic_DNA"/>
</dbReference>
<evidence type="ECO:0000313" key="3">
    <source>
        <dbReference type="Proteomes" id="UP001605036"/>
    </source>
</evidence>
<evidence type="ECO:0000313" key="2">
    <source>
        <dbReference type="EMBL" id="KAL2609338.1"/>
    </source>
</evidence>
<dbReference type="Pfam" id="PF00657">
    <property type="entry name" value="Lipase_GDSL"/>
    <property type="match status" value="1"/>
</dbReference>
<sequence length="419" mass="46105">MGRSSEDGVFVGDYRLQMVLALMFLATLLGSESGLVPVLGWPGPCPTGIFSFGDSLSDTGAKSNMFPGDDNLPYGEQFFKKPSKRYSNGRLVLDFFALAFGRKPLLQPYIQNGPFDYRFGVNFAFFGATASGSAYSTPVNLAAQISQFRQFKKNTYREQGCSPYHIKLPTVEVFDDALYTLGIGGNDIMNAALEAQNQSYVFGHLIPKAMEVVTVGAKSLYDSGARRFLFFTTPSAGCSTIILTEFRDKAELDSMGCVKFVNENNQAYNAALRSVVTDLRSQFPDAEMDIFDYYGANVEILKNPTAYGFNPEKTMKACCGGSAVGLDRQHACGTPAAFVCANPDEHVNWDGLHFTEQFYRTIAQFVLAGKFSDLGINYSAVCTLDFSFFNSSVTFDQVYPHSSCEIPQMKETPLPHSVM</sequence>
<comment type="similarity">
    <text evidence="1">Belongs to the 'GDSL' lipolytic enzyme family.</text>
</comment>
<dbReference type="InterPro" id="IPR036514">
    <property type="entry name" value="SGNH_hydro_sf"/>
</dbReference>
<evidence type="ECO:0000256" key="1">
    <source>
        <dbReference type="ARBA" id="ARBA00008668"/>
    </source>
</evidence>
<proteinExistence type="inferred from homology"/>
<gene>
    <name evidence="2" type="ORF">R1flu_027911</name>
</gene>
<name>A0ABD1XK61_9MARC</name>